<accession>A0A2G9QFW0</accession>
<evidence type="ECO:0000259" key="3">
    <source>
        <dbReference type="Pfam" id="PF02841"/>
    </source>
</evidence>
<dbReference type="InterPro" id="IPR036543">
    <property type="entry name" value="Guanylate-bd_C_sf"/>
</dbReference>
<evidence type="ECO:0000313" key="4">
    <source>
        <dbReference type="EMBL" id="PIO14470.1"/>
    </source>
</evidence>
<dbReference type="OrthoDB" id="2135133at2759"/>
<reference evidence="5" key="1">
    <citation type="journal article" date="2017" name="Nat. Commun.">
        <title>The North American bullfrog draft genome provides insight into hormonal regulation of long noncoding RNA.</title>
        <authorList>
            <person name="Hammond S.A."/>
            <person name="Warren R.L."/>
            <person name="Vandervalk B.P."/>
            <person name="Kucuk E."/>
            <person name="Khan H."/>
            <person name="Gibb E.A."/>
            <person name="Pandoh P."/>
            <person name="Kirk H."/>
            <person name="Zhao Y."/>
            <person name="Jones M."/>
            <person name="Mungall A.J."/>
            <person name="Coope R."/>
            <person name="Pleasance S."/>
            <person name="Moore R.A."/>
            <person name="Holt R.A."/>
            <person name="Round J.M."/>
            <person name="Ohora S."/>
            <person name="Walle B.V."/>
            <person name="Veldhoen N."/>
            <person name="Helbing C.C."/>
            <person name="Birol I."/>
        </authorList>
    </citation>
    <scope>NUCLEOTIDE SEQUENCE [LARGE SCALE GENOMIC DNA]</scope>
</reference>
<feature type="coiled-coil region" evidence="1">
    <location>
        <begin position="199"/>
        <end position="233"/>
    </location>
</feature>
<feature type="domain" description="Guanylate-binding protein/Atlastin C-terminal" evidence="3">
    <location>
        <begin position="7"/>
        <end position="295"/>
    </location>
</feature>
<protein>
    <recommendedName>
        <fullName evidence="3">Guanylate-binding protein/Atlastin C-terminal domain-containing protein</fullName>
    </recommendedName>
</protein>
<dbReference type="Pfam" id="PF02841">
    <property type="entry name" value="GBP_C"/>
    <property type="match status" value="1"/>
</dbReference>
<gene>
    <name evidence="4" type="ORF">AB205_0205160</name>
</gene>
<feature type="signal peptide" evidence="2">
    <location>
        <begin position="1"/>
        <end position="18"/>
    </location>
</feature>
<keyword evidence="5" id="KW-1185">Reference proteome</keyword>
<dbReference type="AlphaFoldDB" id="A0A2G9QFW0"/>
<keyword evidence="2" id="KW-0732">Signal</keyword>
<dbReference type="SUPFAM" id="SSF48340">
    <property type="entry name" value="Interferon-induced guanylate-binding protein 1 (GBP1), C-terminal domain"/>
    <property type="match status" value="1"/>
</dbReference>
<evidence type="ECO:0000256" key="2">
    <source>
        <dbReference type="SAM" id="SignalP"/>
    </source>
</evidence>
<dbReference type="InterPro" id="IPR003191">
    <property type="entry name" value="Guanylate-bd/ATL_C"/>
</dbReference>
<organism evidence="4 5">
    <name type="scientific">Aquarana catesbeiana</name>
    <name type="common">American bullfrog</name>
    <name type="synonym">Rana catesbeiana</name>
    <dbReference type="NCBI Taxonomy" id="8400"/>
    <lineage>
        <taxon>Eukaryota</taxon>
        <taxon>Metazoa</taxon>
        <taxon>Chordata</taxon>
        <taxon>Craniata</taxon>
        <taxon>Vertebrata</taxon>
        <taxon>Euteleostomi</taxon>
        <taxon>Amphibia</taxon>
        <taxon>Batrachia</taxon>
        <taxon>Anura</taxon>
        <taxon>Neobatrachia</taxon>
        <taxon>Ranoidea</taxon>
        <taxon>Ranidae</taxon>
        <taxon>Aquarana</taxon>
    </lineage>
</organism>
<evidence type="ECO:0000313" key="5">
    <source>
        <dbReference type="Proteomes" id="UP000228934"/>
    </source>
</evidence>
<dbReference type="EMBL" id="KZ059591">
    <property type="protein sequence ID" value="PIO14470.1"/>
    <property type="molecule type" value="Genomic_DNA"/>
</dbReference>
<sequence length="344" mass="40341">MSFPFLVLGELAALYTNAIMSSKATSMEYVVMSISQIENEAAVREATEHYEKMMKERVRFPTETDKEFTELSIECEKEALQIFMKKSFKDCELSFQKQYLKNMEQKKHEFSEMKRMRSLKYCEELIRKHSKDHEEAMRQGLYCTPGGYQKFQEDMGQIVERYNKEPGKGLQAESALQDFIMTKETLKISIMKADETLTEQQKKDEENRSCRKMEELEKKIKELKLSQESKTAEEKKRTADMNLTAFLEKKLSDIQMMQEKLNLVMQAKEREQGLYTSQGFYEEADMYRQQLKDLKGEVEKLKKTSWVDSAVDMFCDIVQFISWKGAVVAGLVRTARDFFKKKGS</sequence>
<dbReference type="GO" id="GO:0005525">
    <property type="term" value="F:GTP binding"/>
    <property type="evidence" value="ECO:0007669"/>
    <property type="project" value="InterPro"/>
</dbReference>
<dbReference type="Gene3D" id="1.20.1000.10">
    <property type="entry name" value="Guanylate-binding protein, C-terminal domain"/>
    <property type="match status" value="1"/>
</dbReference>
<proteinExistence type="predicted"/>
<name>A0A2G9QFW0_AQUCT</name>
<keyword evidence="1" id="KW-0175">Coiled coil</keyword>
<feature type="chain" id="PRO_5013950334" description="Guanylate-binding protein/Atlastin C-terminal domain-containing protein" evidence="2">
    <location>
        <begin position="19"/>
        <end position="344"/>
    </location>
</feature>
<dbReference type="PANTHER" id="PTHR10751">
    <property type="entry name" value="GUANYLATE BINDING PROTEIN"/>
    <property type="match status" value="1"/>
</dbReference>
<dbReference type="Proteomes" id="UP000228934">
    <property type="component" value="Unassembled WGS sequence"/>
</dbReference>
<dbReference type="GO" id="GO:0003924">
    <property type="term" value="F:GTPase activity"/>
    <property type="evidence" value="ECO:0007669"/>
    <property type="project" value="InterPro"/>
</dbReference>
<evidence type="ECO:0000256" key="1">
    <source>
        <dbReference type="SAM" id="Coils"/>
    </source>
</evidence>